<gene>
    <name evidence="1" type="ORF">PAHA3_0410</name>
</gene>
<reference evidence="2" key="2">
    <citation type="submission" date="2016-01" db="EMBL/GenBank/DDBJ databases">
        <title>Draft Genome Sequence of Paenibacillus amylolyticus Heshi-A3 that Was Isolated from Fermented Rice Bran with Aging Salted Mackerel, Which Was Named Heshiko as Traditional Fermented Seafood in Japan.</title>
        <authorList>
            <person name="Akuzawa S."/>
            <person name="Nakagawa J."/>
            <person name="Kanekatsu T."/>
            <person name="Kubota E."/>
            <person name="Ohtake R."/>
            <person name="Suzuki T."/>
            <person name="Kanesaki Y."/>
        </authorList>
    </citation>
    <scope>NUCLEOTIDE SEQUENCE [LARGE SCALE GENOMIC DNA]</scope>
    <source>
        <strain evidence="2">Heshi-A3</strain>
    </source>
</reference>
<organism evidence="1 2">
    <name type="scientific">Paenibacillus amylolyticus</name>
    <dbReference type="NCBI Taxonomy" id="1451"/>
    <lineage>
        <taxon>Bacteria</taxon>
        <taxon>Bacillati</taxon>
        <taxon>Bacillota</taxon>
        <taxon>Bacilli</taxon>
        <taxon>Bacillales</taxon>
        <taxon>Paenibacillaceae</taxon>
        <taxon>Paenibacillus</taxon>
    </lineage>
</organism>
<evidence type="ECO:0000313" key="2">
    <source>
        <dbReference type="Proteomes" id="UP000069697"/>
    </source>
</evidence>
<dbReference type="EMBL" id="BCNV01000001">
    <property type="protein sequence ID" value="GAS80340.1"/>
    <property type="molecule type" value="Genomic_DNA"/>
</dbReference>
<dbReference type="RefSeq" id="WP_062833234.1">
    <property type="nucleotide sequence ID" value="NZ_BCNV01000001.1"/>
</dbReference>
<sequence length="242" mass="27821">MDPQVYGRYLLEMGGEEFKPADDEQVEADHLYGFFQWFMPSGAGVERVFEPIPDGQRYLDRIRPIYEILNPEDFTGEYVPGYFNGGNEEASEATLRDLGEKLIGGLKSLFSMVTEDDEVADAAKEALQDLACLTEVVVLAAGEINKLEQRAIQGMDEEDNESVYEALGELLSSRKDYNEAVEILSEAYYSIACDYWVAYYLQWPRYRGLQEAKDCLFPYFELYRYGYNLHWTQNKLFIGSRS</sequence>
<proteinExistence type="predicted"/>
<reference evidence="1 2" key="1">
    <citation type="journal article" date="2016" name="Genome Announc.">
        <title>Draft Genome Sequence of Paenibacillus amylolyticus Heshi-A3, Isolated from Fermented Rice Bran in a Japanese Fermented Seafood Dish.</title>
        <authorList>
            <person name="Akuzawa S."/>
            <person name="Nagaoka J."/>
            <person name="Kanekatsu M."/>
            <person name="Kubota E."/>
            <person name="Ohtake R."/>
            <person name="Suzuki T."/>
            <person name="Kanesaki Y."/>
        </authorList>
    </citation>
    <scope>NUCLEOTIDE SEQUENCE [LARGE SCALE GENOMIC DNA]</scope>
    <source>
        <strain evidence="1 2">Heshi-A3</strain>
    </source>
</reference>
<accession>A0A117I0B1</accession>
<comment type="caution">
    <text evidence="1">The sequence shown here is derived from an EMBL/GenBank/DDBJ whole genome shotgun (WGS) entry which is preliminary data.</text>
</comment>
<dbReference type="Proteomes" id="UP000069697">
    <property type="component" value="Unassembled WGS sequence"/>
</dbReference>
<evidence type="ECO:0000313" key="1">
    <source>
        <dbReference type="EMBL" id="GAS80340.1"/>
    </source>
</evidence>
<name>A0A117I0B1_PAEAM</name>
<dbReference type="AlphaFoldDB" id="A0A117I0B1"/>
<protein>
    <submittedName>
        <fullName evidence="1">Uncharacterized protein</fullName>
    </submittedName>
</protein>